<protein>
    <recommendedName>
        <fullName evidence="1">3-keto-alpha-glucoside-1,2-lyase/3-keto-2-hydroxy-glucal hydratase domain-containing protein</fullName>
    </recommendedName>
</protein>
<dbReference type="AlphaFoldDB" id="A0A1M6YQ12"/>
<proteinExistence type="predicted"/>
<dbReference type="Proteomes" id="UP000184420">
    <property type="component" value="Unassembled WGS sequence"/>
</dbReference>
<evidence type="ECO:0000259" key="1">
    <source>
        <dbReference type="Pfam" id="PF06439"/>
    </source>
</evidence>
<dbReference type="GO" id="GO:0016787">
    <property type="term" value="F:hydrolase activity"/>
    <property type="evidence" value="ECO:0007669"/>
    <property type="project" value="InterPro"/>
</dbReference>
<accession>A0A1M6YQ12</accession>
<evidence type="ECO:0000313" key="2">
    <source>
        <dbReference type="EMBL" id="SHL20328.1"/>
    </source>
</evidence>
<dbReference type="EMBL" id="FRBL01000002">
    <property type="protein sequence ID" value="SHL20328.1"/>
    <property type="molecule type" value="Genomic_DNA"/>
</dbReference>
<keyword evidence="3" id="KW-1185">Reference proteome</keyword>
<name>A0A1M6YQ12_9BACT</name>
<evidence type="ECO:0000313" key="3">
    <source>
        <dbReference type="Proteomes" id="UP000184420"/>
    </source>
</evidence>
<sequence length="309" mass="34340">MGTLRKILHSTPAGIFIILPITNYEQMKNFLTTLLLFSAISGYAQTEKDIAPGKWVKMFNGKDLKGWDVKIKGHDLNDNVGNTFRVVNGELTVSYDQYKEFDEQYGHIFYKKPFSAYLIVVDYHFSGDQVKGGPGWAYRNSGIMLHGQPANTMGKDQDFPISLEQQLLGGNGKDPRTTGNLCTPGTNVVMNKKLITDHCISSTSKTYAGDQWVHAEALVIGDSILKHIAGTDTVIVYSKPQIGGGSVSNYDPKVKIDGKPLTEGSISLQSESHPVAFRKVELFDLSPYVHDPKKLARVIELLQKRKFNK</sequence>
<reference evidence="2 3" key="1">
    <citation type="submission" date="2016-11" db="EMBL/GenBank/DDBJ databases">
        <authorList>
            <person name="Jaros S."/>
            <person name="Januszkiewicz K."/>
            <person name="Wedrychowicz H."/>
        </authorList>
    </citation>
    <scope>NUCLEOTIDE SEQUENCE [LARGE SCALE GENOMIC DNA]</scope>
    <source>
        <strain evidence="2 3">DSM 27406</strain>
    </source>
</reference>
<feature type="domain" description="3-keto-alpha-glucoside-1,2-lyase/3-keto-2-hydroxy-glucal hydratase" evidence="1">
    <location>
        <begin position="54"/>
        <end position="282"/>
    </location>
</feature>
<dbReference type="Pfam" id="PF06439">
    <property type="entry name" value="3keto-disac_hyd"/>
    <property type="match status" value="1"/>
</dbReference>
<dbReference type="STRING" id="1419482.SAMN05444266_102429"/>
<dbReference type="InterPro" id="IPR010496">
    <property type="entry name" value="AL/BT2_dom"/>
</dbReference>
<gene>
    <name evidence="2" type="ORF">SAMN05444266_102429</name>
</gene>
<dbReference type="Gene3D" id="2.60.120.560">
    <property type="entry name" value="Exo-inulinase, domain 1"/>
    <property type="match status" value="1"/>
</dbReference>
<organism evidence="2 3">
    <name type="scientific">Chitinophaga jiangningensis</name>
    <dbReference type="NCBI Taxonomy" id="1419482"/>
    <lineage>
        <taxon>Bacteria</taxon>
        <taxon>Pseudomonadati</taxon>
        <taxon>Bacteroidota</taxon>
        <taxon>Chitinophagia</taxon>
        <taxon>Chitinophagales</taxon>
        <taxon>Chitinophagaceae</taxon>
        <taxon>Chitinophaga</taxon>
    </lineage>
</organism>